<feature type="chain" id="PRO_5011660079" description="DUF2946 domain-containing protein" evidence="1">
    <location>
        <begin position="27"/>
        <end position="126"/>
    </location>
</feature>
<evidence type="ECO:0000256" key="1">
    <source>
        <dbReference type="SAM" id="SignalP"/>
    </source>
</evidence>
<dbReference type="RefSeq" id="WP_091435833.1">
    <property type="nucleotide sequence ID" value="NZ_FMTP01000001.1"/>
</dbReference>
<proteinExistence type="predicted"/>
<dbReference type="AlphaFoldDB" id="A0A1G4PEN9"/>
<dbReference type="Proteomes" id="UP000198889">
    <property type="component" value="Unassembled WGS sequence"/>
</dbReference>
<feature type="signal peptide" evidence="1">
    <location>
        <begin position="1"/>
        <end position="26"/>
    </location>
</feature>
<evidence type="ECO:0000313" key="2">
    <source>
        <dbReference type="EMBL" id="SCW30509.1"/>
    </source>
</evidence>
<dbReference type="STRING" id="177413.SAMN05660859_0500"/>
<evidence type="ECO:0008006" key="4">
    <source>
        <dbReference type="Google" id="ProtNLM"/>
    </source>
</evidence>
<reference evidence="3" key="1">
    <citation type="submission" date="2016-10" db="EMBL/GenBank/DDBJ databases">
        <authorList>
            <person name="Varghese N."/>
            <person name="Submissions S."/>
        </authorList>
    </citation>
    <scope>NUCLEOTIDE SEQUENCE [LARGE SCALE GENOMIC DNA]</scope>
    <source>
        <strain evidence="3">CGMCC 1.1761</strain>
    </source>
</reference>
<protein>
    <recommendedName>
        <fullName evidence="4">DUF2946 domain-containing protein</fullName>
    </recommendedName>
</protein>
<organism evidence="2 3">
    <name type="scientific">Ancylobacter rudongensis</name>
    <dbReference type="NCBI Taxonomy" id="177413"/>
    <lineage>
        <taxon>Bacteria</taxon>
        <taxon>Pseudomonadati</taxon>
        <taxon>Pseudomonadota</taxon>
        <taxon>Alphaproteobacteria</taxon>
        <taxon>Hyphomicrobiales</taxon>
        <taxon>Xanthobacteraceae</taxon>
        <taxon>Ancylobacter</taxon>
    </lineage>
</organism>
<dbReference type="EMBL" id="FMTP01000001">
    <property type="protein sequence ID" value="SCW30509.1"/>
    <property type="molecule type" value="Genomic_DNA"/>
</dbReference>
<gene>
    <name evidence="2" type="ORF">SAMN05660859_0500</name>
</gene>
<keyword evidence="1" id="KW-0732">Signal</keyword>
<evidence type="ECO:0000313" key="3">
    <source>
        <dbReference type="Proteomes" id="UP000198889"/>
    </source>
</evidence>
<name>A0A1G4PEN9_9HYPH</name>
<sequence>MRLLSVFRLMLALVALGAALAGPAAATRAMAAPAMASPGMPCHEAALSEVPPTLHLMRAARPAVAESATSPAAPHLCCVLSPLVMTPQVAPALVLPEAERTALALPEGRPLAGLTLATPVPPPRLV</sequence>
<accession>A0A1G4PEN9</accession>
<keyword evidence="3" id="KW-1185">Reference proteome</keyword>